<evidence type="ECO:0000256" key="3">
    <source>
        <dbReference type="ARBA" id="ARBA00022722"/>
    </source>
</evidence>
<keyword evidence="6" id="KW-0695">RNA-directed DNA polymerase</keyword>
<protein>
    <recommendedName>
        <fullName evidence="7">Integrase catalytic domain-containing protein</fullName>
    </recommendedName>
</protein>
<dbReference type="AlphaFoldDB" id="A0AAQ3PT76"/>
<accession>A0AAQ3PT76</accession>
<evidence type="ECO:0000256" key="4">
    <source>
        <dbReference type="ARBA" id="ARBA00022759"/>
    </source>
</evidence>
<evidence type="ECO:0000256" key="1">
    <source>
        <dbReference type="ARBA" id="ARBA00022679"/>
    </source>
</evidence>
<dbReference type="InterPro" id="IPR043502">
    <property type="entry name" value="DNA/RNA_pol_sf"/>
</dbReference>
<dbReference type="InterPro" id="IPR036397">
    <property type="entry name" value="RNaseH_sf"/>
</dbReference>
<dbReference type="FunFam" id="3.30.70.270:FF:000020">
    <property type="entry name" value="Transposon Tf2-6 polyprotein-like Protein"/>
    <property type="match status" value="1"/>
</dbReference>
<dbReference type="GO" id="GO:0016787">
    <property type="term" value="F:hydrolase activity"/>
    <property type="evidence" value="ECO:0007669"/>
    <property type="project" value="UniProtKB-KW"/>
</dbReference>
<proteinExistence type="predicted"/>
<dbReference type="Pfam" id="PF17921">
    <property type="entry name" value="Integrase_H2C2"/>
    <property type="match status" value="1"/>
</dbReference>
<feature type="domain" description="Integrase catalytic" evidence="7">
    <location>
        <begin position="384"/>
        <end position="547"/>
    </location>
</feature>
<dbReference type="Proteomes" id="UP001341281">
    <property type="component" value="Chromosome 01"/>
</dbReference>
<name>A0AAQ3PT76_PASNO</name>
<dbReference type="PANTHER" id="PTHR37984:SF5">
    <property type="entry name" value="PROTEIN NYNRIN-LIKE"/>
    <property type="match status" value="1"/>
</dbReference>
<evidence type="ECO:0000256" key="5">
    <source>
        <dbReference type="ARBA" id="ARBA00022801"/>
    </source>
</evidence>
<dbReference type="FunFam" id="3.30.420.10:FF:000032">
    <property type="entry name" value="Retrovirus-related Pol polyprotein from transposon 297-like Protein"/>
    <property type="match status" value="1"/>
</dbReference>
<dbReference type="GO" id="GO:0015074">
    <property type="term" value="P:DNA integration"/>
    <property type="evidence" value="ECO:0007669"/>
    <property type="project" value="InterPro"/>
</dbReference>
<dbReference type="EMBL" id="CP144745">
    <property type="protein sequence ID" value="WVZ52279.1"/>
    <property type="molecule type" value="Genomic_DNA"/>
</dbReference>
<gene>
    <name evidence="8" type="ORF">U9M48_003355</name>
</gene>
<dbReference type="GO" id="GO:0004519">
    <property type="term" value="F:endonuclease activity"/>
    <property type="evidence" value="ECO:0007669"/>
    <property type="project" value="UniProtKB-KW"/>
</dbReference>
<keyword evidence="3" id="KW-0540">Nuclease</keyword>
<evidence type="ECO:0000256" key="6">
    <source>
        <dbReference type="ARBA" id="ARBA00022918"/>
    </source>
</evidence>
<dbReference type="PROSITE" id="PS50994">
    <property type="entry name" value="INTEGRASE"/>
    <property type="match status" value="1"/>
</dbReference>
<keyword evidence="4" id="KW-0255">Endonuclease</keyword>
<dbReference type="InterPro" id="IPR001584">
    <property type="entry name" value="Integrase_cat-core"/>
</dbReference>
<dbReference type="InterPro" id="IPR041373">
    <property type="entry name" value="RT_RNaseH"/>
</dbReference>
<dbReference type="SUPFAM" id="SSF56672">
    <property type="entry name" value="DNA/RNA polymerases"/>
    <property type="match status" value="1"/>
</dbReference>
<dbReference type="InterPro" id="IPR012337">
    <property type="entry name" value="RNaseH-like_sf"/>
</dbReference>
<reference evidence="8 9" key="1">
    <citation type="submission" date="2024-02" db="EMBL/GenBank/DDBJ databases">
        <title>High-quality chromosome-scale genome assembly of Pensacola bahiagrass (Paspalum notatum Flugge var. saurae).</title>
        <authorList>
            <person name="Vega J.M."/>
            <person name="Podio M."/>
            <person name="Orjuela J."/>
            <person name="Siena L.A."/>
            <person name="Pessino S.C."/>
            <person name="Combes M.C."/>
            <person name="Mariac C."/>
            <person name="Albertini E."/>
            <person name="Pupilli F."/>
            <person name="Ortiz J.P.A."/>
            <person name="Leblanc O."/>
        </authorList>
    </citation>
    <scope>NUCLEOTIDE SEQUENCE [LARGE SCALE GENOMIC DNA]</scope>
    <source>
        <strain evidence="8">R1</strain>
        <tissue evidence="8">Leaf</tissue>
    </source>
</reference>
<keyword evidence="1" id="KW-0808">Transferase</keyword>
<dbReference type="SUPFAM" id="SSF53098">
    <property type="entry name" value="Ribonuclease H-like"/>
    <property type="match status" value="1"/>
</dbReference>
<keyword evidence="2" id="KW-0548">Nucleotidyltransferase</keyword>
<dbReference type="CDD" id="cd09274">
    <property type="entry name" value="RNase_HI_RT_Ty3"/>
    <property type="match status" value="1"/>
</dbReference>
<dbReference type="InterPro" id="IPR043128">
    <property type="entry name" value="Rev_trsase/Diguanyl_cyclase"/>
</dbReference>
<dbReference type="Pfam" id="PF17917">
    <property type="entry name" value="RT_RNaseH"/>
    <property type="match status" value="1"/>
</dbReference>
<dbReference type="GO" id="GO:0003676">
    <property type="term" value="F:nucleic acid binding"/>
    <property type="evidence" value="ECO:0007669"/>
    <property type="project" value="InterPro"/>
</dbReference>
<keyword evidence="5" id="KW-0378">Hydrolase</keyword>
<keyword evidence="9" id="KW-1185">Reference proteome</keyword>
<dbReference type="GO" id="GO:0003964">
    <property type="term" value="F:RNA-directed DNA polymerase activity"/>
    <property type="evidence" value="ECO:0007669"/>
    <property type="project" value="UniProtKB-KW"/>
</dbReference>
<sequence>MFSNCAFWLRKVSFLGHILSEKGVAVDPSKVEDVLNWKQPETVTEIRSFHSLAGYYRRFIKDFSKTAKPMTSLTKKNARYVWSPNCEEAFQTLKKLLTSAPVLAQPDVTKPFDVYCDASGNGHGCFLMREGRVIAYASRQLRKHEVNYPTHDLELAAVVHALKIWRHYLLGNTCHIYADHKSLKYILTQPKLNMRQRRWLQLIKDYNLEIHYHPGKANVVVDALSCRAHCHVLEVRPTTRVICCEIDEIEVITEQMAELYSQIIEPTIKEQIITAQKQDKGMAQIREGIDEEKKACFTLDDQGVLWLKHRLVVPKDMELRKKIFDEAHTSMFTLLPGSNKMYQDLKKKFWWTRMKREIAKYVSECDVCQRVKADHLKPTGTLQPLALPAWKWEDVHMDFIVGLPRTQKGYDFIWVIIDRFTKSAHFIPVKNRYNAQNYAEIYISRIVSLHGIPRTITLDRGSLSVSCFWEQLQTALGTTLIHSSAYHPQTSGQVERVNQILEDMLRACALTYYTKWDECLPLVEFAYNNSYQKSLEMAPFEALHGRRCRTPLNWSEPGERVTFGPDLGTKPKSK</sequence>
<evidence type="ECO:0000313" key="8">
    <source>
        <dbReference type="EMBL" id="WVZ52279.1"/>
    </source>
</evidence>
<dbReference type="Gene3D" id="1.10.340.70">
    <property type="match status" value="1"/>
</dbReference>
<dbReference type="Gene3D" id="3.30.420.10">
    <property type="entry name" value="Ribonuclease H-like superfamily/Ribonuclease H"/>
    <property type="match status" value="1"/>
</dbReference>
<dbReference type="InterPro" id="IPR050951">
    <property type="entry name" value="Retrovirus_Pol_polyprotein"/>
</dbReference>
<dbReference type="InterPro" id="IPR041588">
    <property type="entry name" value="Integrase_H2C2"/>
</dbReference>
<dbReference type="PANTHER" id="PTHR37984">
    <property type="entry name" value="PROTEIN CBG26694"/>
    <property type="match status" value="1"/>
</dbReference>
<organism evidence="8 9">
    <name type="scientific">Paspalum notatum var. saurae</name>
    <dbReference type="NCBI Taxonomy" id="547442"/>
    <lineage>
        <taxon>Eukaryota</taxon>
        <taxon>Viridiplantae</taxon>
        <taxon>Streptophyta</taxon>
        <taxon>Embryophyta</taxon>
        <taxon>Tracheophyta</taxon>
        <taxon>Spermatophyta</taxon>
        <taxon>Magnoliopsida</taxon>
        <taxon>Liliopsida</taxon>
        <taxon>Poales</taxon>
        <taxon>Poaceae</taxon>
        <taxon>PACMAD clade</taxon>
        <taxon>Panicoideae</taxon>
        <taxon>Andropogonodae</taxon>
        <taxon>Paspaleae</taxon>
        <taxon>Paspalinae</taxon>
        <taxon>Paspalum</taxon>
    </lineage>
</organism>
<evidence type="ECO:0000256" key="2">
    <source>
        <dbReference type="ARBA" id="ARBA00022695"/>
    </source>
</evidence>
<dbReference type="Gene3D" id="3.30.70.270">
    <property type="match status" value="1"/>
</dbReference>
<evidence type="ECO:0000313" key="9">
    <source>
        <dbReference type="Proteomes" id="UP001341281"/>
    </source>
</evidence>
<evidence type="ECO:0000259" key="7">
    <source>
        <dbReference type="PROSITE" id="PS50994"/>
    </source>
</evidence>